<reference evidence="1 2" key="1">
    <citation type="submission" date="2016-08" db="EMBL/GenBank/DDBJ databases">
        <title>Draft genome of the agarase producing Sphingomonas sp. MCT13.</title>
        <authorList>
            <person name="D'Andrea M.M."/>
            <person name="Rossolini G.M."/>
            <person name="Thaller M.C."/>
        </authorList>
    </citation>
    <scope>NUCLEOTIDE SEQUENCE [LARGE SCALE GENOMIC DNA]</scope>
    <source>
        <strain evidence="1 2">MCT13</strain>
    </source>
</reference>
<gene>
    <name evidence="1" type="ORF">BFL28_16485</name>
</gene>
<evidence type="ECO:0000313" key="1">
    <source>
        <dbReference type="EMBL" id="ODP37884.1"/>
    </source>
</evidence>
<evidence type="ECO:0008006" key="3">
    <source>
        <dbReference type="Google" id="ProtNLM"/>
    </source>
</evidence>
<dbReference type="RefSeq" id="WP_069320339.1">
    <property type="nucleotide sequence ID" value="NZ_MDDS01000023.1"/>
</dbReference>
<name>A0A1E3LVY3_9SPHN</name>
<accession>A0A1E3LVY3</accession>
<dbReference type="Pfam" id="PF11149">
    <property type="entry name" value="DUF2924"/>
    <property type="match status" value="1"/>
</dbReference>
<dbReference type="AlphaFoldDB" id="A0A1E3LVY3"/>
<proteinExistence type="predicted"/>
<dbReference type="Proteomes" id="UP000094487">
    <property type="component" value="Unassembled WGS sequence"/>
</dbReference>
<dbReference type="EMBL" id="MDDS01000023">
    <property type="protein sequence ID" value="ODP37884.1"/>
    <property type="molecule type" value="Genomic_DNA"/>
</dbReference>
<organism evidence="1 2">
    <name type="scientific">Sphingomonas turrisvirgatae</name>
    <dbReference type="NCBI Taxonomy" id="1888892"/>
    <lineage>
        <taxon>Bacteria</taxon>
        <taxon>Pseudomonadati</taxon>
        <taxon>Pseudomonadota</taxon>
        <taxon>Alphaproteobacteria</taxon>
        <taxon>Sphingomonadales</taxon>
        <taxon>Sphingomonadaceae</taxon>
        <taxon>Sphingomonas</taxon>
    </lineage>
</organism>
<comment type="caution">
    <text evidence="1">The sequence shown here is derived from an EMBL/GenBank/DDBJ whole genome shotgun (WGS) entry which is preliminary data.</text>
</comment>
<dbReference type="STRING" id="1888892.BFL28_16485"/>
<protein>
    <recommendedName>
        <fullName evidence="3">DUF2924 domain-containing protein</fullName>
    </recommendedName>
</protein>
<sequence>MIKLDQQLAALATMSSAQLRAEWMRVYRTPAPPLTADLLARGIAWRLQERAHGGLTKAHLRELRRHKERLDASGSISTNVNAGRIKPGSRIVREWGGTTHHVLVLDASYHYQDRSYTSLTQIAREITGAHWSGPRFFGLRKRGSANA</sequence>
<dbReference type="OrthoDB" id="284135at2"/>
<keyword evidence="2" id="KW-1185">Reference proteome</keyword>
<dbReference type="InterPro" id="IPR021322">
    <property type="entry name" value="DUF2924"/>
</dbReference>
<evidence type="ECO:0000313" key="2">
    <source>
        <dbReference type="Proteomes" id="UP000094487"/>
    </source>
</evidence>